<feature type="signal peptide" evidence="1">
    <location>
        <begin position="1"/>
        <end position="25"/>
    </location>
</feature>
<feature type="chain" id="PRO_5041701814" evidence="1">
    <location>
        <begin position="26"/>
        <end position="216"/>
    </location>
</feature>
<organism evidence="3 4">
    <name type="scientific">Paucibacter sediminis</name>
    <dbReference type="NCBI Taxonomy" id="3019553"/>
    <lineage>
        <taxon>Bacteria</taxon>
        <taxon>Pseudomonadati</taxon>
        <taxon>Pseudomonadota</taxon>
        <taxon>Betaproteobacteria</taxon>
        <taxon>Burkholderiales</taxon>
        <taxon>Sphaerotilaceae</taxon>
        <taxon>Roseateles</taxon>
    </lineage>
</organism>
<dbReference type="InterPro" id="IPR013424">
    <property type="entry name" value="Ice-binding_C"/>
</dbReference>
<gene>
    <name evidence="3" type="ORF">PFX98_23075</name>
</gene>
<dbReference type="NCBIfam" id="TIGR02595">
    <property type="entry name" value="PEP_CTERM"/>
    <property type="match status" value="1"/>
</dbReference>
<dbReference type="EMBL" id="CP116346">
    <property type="protein sequence ID" value="WIT11732.1"/>
    <property type="molecule type" value="Genomic_DNA"/>
</dbReference>
<feature type="domain" description="Ice-binding protein C-terminal" evidence="2">
    <location>
        <begin position="188"/>
        <end position="211"/>
    </location>
</feature>
<dbReference type="Pfam" id="PF07589">
    <property type="entry name" value="PEP-CTERM"/>
    <property type="match status" value="1"/>
</dbReference>
<evidence type="ECO:0000313" key="3">
    <source>
        <dbReference type="EMBL" id="WIT11732.1"/>
    </source>
</evidence>
<dbReference type="Proteomes" id="UP001177769">
    <property type="component" value="Chromosome"/>
</dbReference>
<reference evidence="3" key="1">
    <citation type="submission" date="2023-01" db="EMBL/GenBank/DDBJ databases">
        <title>Whole genome sequence of Paucibacter sp. S2-9 isolated from pond sediment.</title>
        <authorList>
            <person name="Jung J.Y."/>
        </authorList>
    </citation>
    <scope>NUCLEOTIDE SEQUENCE</scope>
    <source>
        <strain evidence="3">S2-9</strain>
    </source>
</reference>
<dbReference type="NCBIfam" id="NF038127">
    <property type="entry name" value="FDP_fam"/>
    <property type="match status" value="1"/>
</dbReference>
<keyword evidence="1" id="KW-0732">Signal</keyword>
<evidence type="ECO:0000259" key="2">
    <source>
        <dbReference type="Pfam" id="PF07589"/>
    </source>
</evidence>
<sequence length="216" mass="22375">MKATIWAAMALASLGLGIAQGPAQAATQSFQGDFSLDDELFSTSVWLSQDDQLSVQSFSFAGGQNALGQQIAAGGFAPVLALFSAGGELLQLARGSAGACGDPSSPDPASGFCWDAHFSMALPAGHYTLVLSQDGNEPLGSLLSDGYSQTGIPDYTGLAYLGQPGQHFVQVDASQRSGHWAFDMQAASVPEPASALLMLLGSAALIARRRRHLEQA</sequence>
<keyword evidence="4" id="KW-1185">Reference proteome</keyword>
<accession>A0AA95NF47</accession>
<dbReference type="AlphaFoldDB" id="A0AA95NF47"/>
<evidence type="ECO:0000313" key="4">
    <source>
        <dbReference type="Proteomes" id="UP001177769"/>
    </source>
</evidence>
<proteinExistence type="predicted"/>
<dbReference type="RefSeq" id="WP_285232817.1">
    <property type="nucleotide sequence ID" value="NZ_CP116346.1"/>
</dbReference>
<protein>
    <submittedName>
        <fullName evidence="3">DVUA0089 family protein</fullName>
    </submittedName>
</protein>
<dbReference type="KEGG" id="pais:PFX98_23075"/>
<name>A0AA95NF47_9BURK</name>
<evidence type="ECO:0000256" key="1">
    <source>
        <dbReference type="SAM" id="SignalP"/>
    </source>
</evidence>